<feature type="region of interest" description="Disordered" evidence="1">
    <location>
        <begin position="1"/>
        <end position="26"/>
    </location>
</feature>
<accession>A0A2I0TRL3</accession>
<name>A0A2I0TRL3_LIMLA</name>
<gene>
    <name evidence="2" type="ORF">llap_13275</name>
</gene>
<reference evidence="3" key="2">
    <citation type="submission" date="2017-12" db="EMBL/GenBank/DDBJ databases">
        <title>Genome sequence of the Bar-tailed Godwit (Limosa lapponica baueri).</title>
        <authorList>
            <person name="Lima N.C.B."/>
            <person name="Parody-Merino A.M."/>
            <person name="Battley P.F."/>
            <person name="Fidler A.E."/>
            <person name="Prosdocimi F."/>
        </authorList>
    </citation>
    <scope>NUCLEOTIDE SEQUENCE [LARGE SCALE GENOMIC DNA]</scope>
</reference>
<evidence type="ECO:0000256" key="1">
    <source>
        <dbReference type="SAM" id="MobiDB-lite"/>
    </source>
</evidence>
<dbReference type="AlphaFoldDB" id="A0A2I0TRL3"/>
<evidence type="ECO:0000313" key="3">
    <source>
        <dbReference type="Proteomes" id="UP000233556"/>
    </source>
</evidence>
<keyword evidence="3" id="KW-1185">Reference proteome</keyword>
<feature type="region of interest" description="Disordered" evidence="1">
    <location>
        <begin position="60"/>
        <end position="82"/>
    </location>
</feature>
<organism evidence="2 3">
    <name type="scientific">Limosa lapponica baueri</name>
    <dbReference type="NCBI Taxonomy" id="1758121"/>
    <lineage>
        <taxon>Eukaryota</taxon>
        <taxon>Metazoa</taxon>
        <taxon>Chordata</taxon>
        <taxon>Craniata</taxon>
        <taxon>Vertebrata</taxon>
        <taxon>Euteleostomi</taxon>
        <taxon>Archelosauria</taxon>
        <taxon>Archosauria</taxon>
        <taxon>Dinosauria</taxon>
        <taxon>Saurischia</taxon>
        <taxon>Theropoda</taxon>
        <taxon>Coelurosauria</taxon>
        <taxon>Aves</taxon>
        <taxon>Neognathae</taxon>
        <taxon>Neoaves</taxon>
        <taxon>Charadriiformes</taxon>
        <taxon>Scolopacidae</taxon>
        <taxon>Limosa</taxon>
    </lineage>
</organism>
<reference evidence="3" key="1">
    <citation type="submission" date="2017-11" db="EMBL/GenBank/DDBJ databases">
        <authorList>
            <person name="Lima N.C."/>
            <person name="Parody-Merino A.M."/>
            <person name="Battley P.F."/>
            <person name="Fidler A.E."/>
            <person name="Prosdocimi F."/>
        </authorList>
    </citation>
    <scope>NUCLEOTIDE SEQUENCE [LARGE SCALE GENOMIC DNA]</scope>
</reference>
<sequence>MLACPGEQPHCGELRRHGASSRVPFEKQLPSIAMSRHHSRFERDYRAGWDRRDWSSNGNHVNSTNCSSAPSTNSNNRPGLLPLPIVPSRLPTPATAACTTVNSDVITSLVANSSPASTTKLVLSCKVFKAWFLVQIGVQQRDCYNQALSFVQKCTLRSHDDQGRFLVTREDNAHSHLQSEQEGSRELYTKDQKVTGAAKGKSDLTNLMACHDETTGAAEPVVEEDTLRAGFAQPGEEKAEENTITLFSFLVRGYGEDAARVFSGANDRTKGYEHCVVMDAPPLEVFKARLDGALSHLV</sequence>
<protein>
    <submittedName>
        <fullName evidence="2">Kelch-like protein 29</fullName>
    </submittedName>
</protein>
<feature type="compositionally biased region" description="Polar residues" evidence="1">
    <location>
        <begin position="60"/>
        <end position="77"/>
    </location>
</feature>
<evidence type="ECO:0000313" key="2">
    <source>
        <dbReference type="EMBL" id="PKU36421.1"/>
    </source>
</evidence>
<dbReference type="Proteomes" id="UP000233556">
    <property type="component" value="Unassembled WGS sequence"/>
</dbReference>
<dbReference type="EMBL" id="KZ507656">
    <property type="protein sequence ID" value="PKU36421.1"/>
    <property type="molecule type" value="Genomic_DNA"/>
</dbReference>
<dbReference type="OrthoDB" id="9396392at2759"/>
<proteinExistence type="predicted"/>